<gene>
    <name evidence="1" type="ORF">Tci_006510</name>
</gene>
<evidence type="ECO:0000313" key="1">
    <source>
        <dbReference type="EMBL" id="GEU34532.1"/>
    </source>
</evidence>
<accession>A0A6L2JCW0</accession>
<name>A0A6L2JCW0_TANCI</name>
<protein>
    <submittedName>
        <fullName evidence="1">Uncharacterized protein</fullName>
    </submittedName>
</protein>
<reference evidence="1" key="1">
    <citation type="journal article" date="2019" name="Sci. Rep.">
        <title>Draft genome of Tanacetum cinerariifolium, the natural source of mosquito coil.</title>
        <authorList>
            <person name="Yamashiro T."/>
            <person name="Shiraishi A."/>
            <person name="Satake H."/>
            <person name="Nakayama K."/>
        </authorList>
    </citation>
    <scope>NUCLEOTIDE SEQUENCE</scope>
</reference>
<organism evidence="1">
    <name type="scientific">Tanacetum cinerariifolium</name>
    <name type="common">Dalmatian daisy</name>
    <name type="synonym">Chrysanthemum cinerariifolium</name>
    <dbReference type="NCBI Taxonomy" id="118510"/>
    <lineage>
        <taxon>Eukaryota</taxon>
        <taxon>Viridiplantae</taxon>
        <taxon>Streptophyta</taxon>
        <taxon>Embryophyta</taxon>
        <taxon>Tracheophyta</taxon>
        <taxon>Spermatophyta</taxon>
        <taxon>Magnoliopsida</taxon>
        <taxon>eudicotyledons</taxon>
        <taxon>Gunneridae</taxon>
        <taxon>Pentapetalae</taxon>
        <taxon>asterids</taxon>
        <taxon>campanulids</taxon>
        <taxon>Asterales</taxon>
        <taxon>Asteraceae</taxon>
        <taxon>Asteroideae</taxon>
        <taxon>Anthemideae</taxon>
        <taxon>Anthemidinae</taxon>
        <taxon>Tanacetum</taxon>
    </lineage>
</organism>
<dbReference type="EMBL" id="BKCJ010000586">
    <property type="protein sequence ID" value="GEU34532.1"/>
    <property type="molecule type" value="Genomic_DNA"/>
</dbReference>
<dbReference type="AlphaFoldDB" id="A0A6L2JCW0"/>
<comment type="caution">
    <text evidence="1">The sequence shown here is derived from an EMBL/GenBank/DDBJ whole genome shotgun (WGS) entry which is preliminary data.</text>
</comment>
<sequence length="298" mass="33318">MRNLPGSPNFSDNLLRRTAEQGSFSEVLANSNSFSLLRSTNGSNNGLNNGRGTVSFVASVSRSTTLGGEEVVGIVGPLYAVPLRVVIPFRSSFGLVMVLLGRVLEPEDEASQLAVEESGHDEPELGKSVLDKLEDNNQLKAYNVPMLRITTHRDVDRSADRIPWQTIKPSGGMMYQGVRKEIQMKGVIDDPIHFDTLGDMQEFVKMLVSIITQKSMKLERILNLLDRIVFESKIRCLNFNQGNWSTPTIQSWLAQFLHSPEVENWWITVSVSGHFKIVQESRINTRSSSNCKIGIIKR</sequence>
<proteinExistence type="predicted"/>